<dbReference type="AlphaFoldDB" id="A0AAP0HIN0"/>
<dbReference type="PANTHER" id="PTHR33511">
    <property type="entry name" value="OS06G0632400 PROTEIN"/>
    <property type="match status" value="1"/>
</dbReference>
<proteinExistence type="predicted"/>
<protein>
    <submittedName>
        <fullName evidence="1">Uncharacterized protein</fullName>
    </submittedName>
</protein>
<name>A0AAP0HIN0_9MAGN</name>
<gene>
    <name evidence="1" type="ORF">Syun_028581</name>
</gene>
<reference evidence="1 2" key="1">
    <citation type="submission" date="2024-01" db="EMBL/GenBank/DDBJ databases">
        <title>Genome assemblies of Stephania.</title>
        <authorList>
            <person name="Yang L."/>
        </authorList>
    </citation>
    <scope>NUCLEOTIDE SEQUENCE [LARGE SCALE GENOMIC DNA]</scope>
    <source>
        <strain evidence="1">YNDBR</strain>
        <tissue evidence="1">Leaf</tissue>
    </source>
</reference>
<dbReference type="EMBL" id="JBBNAF010000013">
    <property type="protein sequence ID" value="KAK9086187.1"/>
    <property type="molecule type" value="Genomic_DNA"/>
</dbReference>
<evidence type="ECO:0000313" key="2">
    <source>
        <dbReference type="Proteomes" id="UP001420932"/>
    </source>
</evidence>
<organism evidence="1 2">
    <name type="scientific">Stephania yunnanensis</name>
    <dbReference type="NCBI Taxonomy" id="152371"/>
    <lineage>
        <taxon>Eukaryota</taxon>
        <taxon>Viridiplantae</taxon>
        <taxon>Streptophyta</taxon>
        <taxon>Embryophyta</taxon>
        <taxon>Tracheophyta</taxon>
        <taxon>Spermatophyta</taxon>
        <taxon>Magnoliopsida</taxon>
        <taxon>Ranunculales</taxon>
        <taxon>Menispermaceae</taxon>
        <taxon>Menispermoideae</taxon>
        <taxon>Cissampelideae</taxon>
        <taxon>Stephania</taxon>
    </lineage>
</organism>
<keyword evidence="2" id="KW-1185">Reference proteome</keyword>
<sequence length="82" mass="9394">MGGNRQKKGSSLFSIFSIFKSRRSRDDIVWDEPRSNRKVRPSEEDKGNWVAEPGIDRKASAFIAKFYESRVSDPECQTITPV</sequence>
<evidence type="ECO:0000313" key="1">
    <source>
        <dbReference type="EMBL" id="KAK9086187.1"/>
    </source>
</evidence>
<dbReference type="Proteomes" id="UP001420932">
    <property type="component" value="Unassembled WGS sequence"/>
</dbReference>
<comment type="caution">
    <text evidence="1">The sequence shown here is derived from an EMBL/GenBank/DDBJ whole genome shotgun (WGS) entry which is preliminary data.</text>
</comment>
<accession>A0AAP0HIN0</accession>